<sequence>MEAQPESLTRLLQFSVLPIAKVLVMCALGLLMASSYINILNATSRKQLSKLVFQVFLPCLIFTQLGTAVTLEKLLEWWFIPVNVLISSTLGCLLGLLVALLIKPPPRFFKFTIVMIGIGNIGNIPLVLVGAICRDKNNPFNDPDTCNTDGVAYISYGQWVGAVIVYTFVYRMLAPPASEEEEASKSREPLLVDHSSSDASESDNVVPSTNSKVSCQLDSCVRSSQQCRKVSQAVARIKLWLQSARIGDILQPPVAASSLETVDFVQLLALVFGATPFLKMLFLEDDAVFYFLSDSLNILGGAMIPCIMLVLGGNLVKGPGASELGLKTTVAITVVRLVLVPPMGIAVVSLAEKLNLLPPNNKMFRFVLLLQHSMPTSILAGAVASLQGYAEQEASAILFWEHIASVVTMTGWLGVHVNYLS</sequence>
<dbReference type="GO" id="GO:0080162">
    <property type="term" value="P:endoplasmic reticulum to cytosol auxin transport"/>
    <property type="evidence" value="ECO:0007669"/>
    <property type="project" value="InterPro"/>
</dbReference>
<comment type="subcellular location">
    <subcellularLocation>
        <location evidence="1">Membrane</location>
        <topology evidence="1">Multi-pass membrane protein</topology>
    </subcellularLocation>
</comment>
<dbReference type="FunCoup" id="D8SUP5">
    <property type="interactions" value="870"/>
</dbReference>
<feature type="transmembrane region" description="Helical" evidence="7">
    <location>
        <begin position="328"/>
        <end position="351"/>
    </location>
</feature>
<feature type="transmembrane region" description="Helical" evidence="7">
    <location>
        <begin position="295"/>
        <end position="316"/>
    </location>
</feature>
<gene>
    <name evidence="8" type="ORF">SELMODRAFT_235164</name>
</gene>
<reference evidence="8 9" key="1">
    <citation type="journal article" date="2011" name="Science">
        <title>The Selaginella genome identifies genetic changes associated with the evolution of vascular plants.</title>
        <authorList>
            <person name="Banks J.A."/>
            <person name="Nishiyama T."/>
            <person name="Hasebe M."/>
            <person name="Bowman J.L."/>
            <person name="Gribskov M."/>
            <person name="dePamphilis C."/>
            <person name="Albert V.A."/>
            <person name="Aono N."/>
            <person name="Aoyama T."/>
            <person name="Ambrose B.A."/>
            <person name="Ashton N.W."/>
            <person name="Axtell M.J."/>
            <person name="Barker E."/>
            <person name="Barker M.S."/>
            <person name="Bennetzen J.L."/>
            <person name="Bonawitz N.D."/>
            <person name="Chapple C."/>
            <person name="Cheng C."/>
            <person name="Correa L.G."/>
            <person name="Dacre M."/>
            <person name="DeBarry J."/>
            <person name="Dreyer I."/>
            <person name="Elias M."/>
            <person name="Engstrom E.M."/>
            <person name="Estelle M."/>
            <person name="Feng L."/>
            <person name="Finet C."/>
            <person name="Floyd S.K."/>
            <person name="Frommer W.B."/>
            <person name="Fujita T."/>
            <person name="Gramzow L."/>
            <person name="Gutensohn M."/>
            <person name="Harholt J."/>
            <person name="Hattori M."/>
            <person name="Heyl A."/>
            <person name="Hirai T."/>
            <person name="Hiwatashi Y."/>
            <person name="Ishikawa M."/>
            <person name="Iwata M."/>
            <person name="Karol K.G."/>
            <person name="Koehler B."/>
            <person name="Kolukisaoglu U."/>
            <person name="Kubo M."/>
            <person name="Kurata T."/>
            <person name="Lalonde S."/>
            <person name="Li K."/>
            <person name="Li Y."/>
            <person name="Litt A."/>
            <person name="Lyons E."/>
            <person name="Manning G."/>
            <person name="Maruyama T."/>
            <person name="Michael T.P."/>
            <person name="Mikami K."/>
            <person name="Miyazaki S."/>
            <person name="Morinaga S."/>
            <person name="Murata T."/>
            <person name="Mueller-Roeber B."/>
            <person name="Nelson D.R."/>
            <person name="Obara M."/>
            <person name="Oguri Y."/>
            <person name="Olmstead R.G."/>
            <person name="Onodera N."/>
            <person name="Petersen B.L."/>
            <person name="Pils B."/>
            <person name="Prigge M."/>
            <person name="Rensing S.A."/>
            <person name="Riano-Pachon D.M."/>
            <person name="Roberts A.W."/>
            <person name="Sato Y."/>
            <person name="Scheller H.V."/>
            <person name="Schulz B."/>
            <person name="Schulz C."/>
            <person name="Shakirov E.V."/>
            <person name="Shibagaki N."/>
            <person name="Shinohara N."/>
            <person name="Shippen D.E."/>
            <person name="Soerensen I."/>
            <person name="Sotooka R."/>
            <person name="Sugimoto N."/>
            <person name="Sugita M."/>
            <person name="Sumikawa N."/>
            <person name="Tanurdzic M."/>
            <person name="Theissen G."/>
            <person name="Ulvskov P."/>
            <person name="Wakazuki S."/>
            <person name="Weng J.K."/>
            <person name="Willats W.W."/>
            <person name="Wipf D."/>
            <person name="Wolf P.G."/>
            <person name="Yang L."/>
            <person name="Zimmer A.D."/>
            <person name="Zhu Q."/>
            <person name="Mitros T."/>
            <person name="Hellsten U."/>
            <person name="Loque D."/>
            <person name="Otillar R."/>
            <person name="Salamov A."/>
            <person name="Schmutz J."/>
            <person name="Shapiro H."/>
            <person name="Lindquist E."/>
            <person name="Lucas S."/>
            <person name="Rokhsar D."/>
            <person name="Grigoriev I.V."/>
        </authorList>
    </citation>
    <scope>NUCLEOTIDE SEQUENCE [LARGE SCALE GENOMIC DNA]</scope>
</reference>
<evidence type="ECO:0000256" key="7">
    <source>
        <dbReference type="SAM" id="Phobius"/>
    </source>
</evidence>
<dbReference type="GO" id="GO:0009734">
    <property type="term" value="P:auxin-activated signaling pathway"/>
    <property type="evidence" value="ECO:0007669"/>
    <property type="project" value="UniProtKB-KW"/>
</dbReference>
<dbReference type="Gramene" id="EFJ11871">
    <property type="protein sequence ID" value="EFJ11871"/>
    <property type="gene ID" value="SELMODRAFT_235164"/>
</dbReference>
<dbReference type="GO" id="GO:0016020">
    <property type="term" value="C:membrane"/>
    <property type="evidence" value="ECO:0007669"/>
    <property type="project" value="UniProtKB-SubCell"/>
</dbReference>
<feature type="transmembrane region" description="Helical" evidence="7">
    <location>
        <begin position="152"/>
        <end position="170"/>
    </location>
</feature>
<dbReference type="AlphaFoldDB" id="D8SUP5"/>
<evidence type="ECO:0000256" key="1">
    <source>
        <dbReference type="ARBA" id="ARBA00004141"/>
    </source>
</evidence>
<dbReference type="eggNOG" id="KOG2722">
    <property type="taxonomic scope" value="Eukaryota"/>
</dbReference>
<accession>D8SUP5</accession>
<dbReference type="EMBL" id="GL377643">
    <property type="protein sequence ID" value="EFJ11871.1"/>
    <property type="molecule type" value="Genomic_DNA"/>
</dbReference>
<dbReference type="HOGENOM" id="CLU_044945_0_0_1"/>
<dbReference type="Pfam" id="PF03547">
    <property type="entry name" value="Mem_trans"/>
    <property type="match status" value="1"/>
</dbReference>
<keyword evidence="3 7" id="KW-1133">Transmembrane helix</keyword>
<organism evidence="9">
    <name type="scientific">Selaginella moellendorffii</name>
    <name type="common">Spikemoss</name>
    <dbReference type="NCBI Taxonomy" id="88036"/>
    <lineage>
        <taxon>Eukaryota</taxon>
        <taxon>Viridiplantae</taxon>
        <taxon>Streptophyta</taxon>
        <taxon>Embryophyta</taxon>
        <taxon>Tracheophyta</taxon>
        <taxon>Lycopodiopsida</taxon>
        <taxon>Selaginellales</taxon>
        <taxon>Selaginellaceae</taxon>
        <taxon>Selaginella</taxon>
    </lineage>
</organism>
<evidence type="ECO:0000313" key="9">
    <source>
        <dbReference type="Proteomes" id="UP000001514"/>
    </source>
</evidence>
<proteinExistence type="predicted"/>
<dbReference type="OMA" id="AICHDEN"/>
<feature type="transmembrane region" description="Helical" evidence="7">
    <location>
        <begin position="20"/>
        <end position="39"/>
    </location>
</feature>
<evidence type="ECO:0000256" key="4">
    <source>
        <dbReference type="ARBA" id="ARBA00023136"/>
    </source>
</evidence>
<dbReference type="InParanoid" id="D8SUP5"/>
<feature type="transmembrane region" description="Helical" evidence="7">
    <location>
        <begin position="51"/>
        <end position="71"/>
    </location>
</feature>
<feature type="transmembrane region" description="Helical" evidence="7">
    <location>
        <begin position="396"/>
        <end position="415"/>
    </location>
</feature>
<evidence type="ECO:0008006" key="10">
    <source>
        <dbReference type="Google" id="ProtNLM"/>
    </source>
</evidence>
<evidence type="ECO:0000256" key="3">
    <source>
        <dbReference type="ARBA" id="ARBA00022989"/>
    </source>
</evidence>
<feature type="transmembrane region" description="Helical" evidence="7">
    <location>
        <begin position="108"/>
        <end position="132"/>
    </location>
</feature>
<keyword evidence="4 7" id="KW-0472">Membrane</keyword>
<name>D8SUP5_SELML</name>
<keyword evidence="5" id="KW-0927">Auxin signaling pathway</keyword>
<evidence type="ECO:0000256" key="5">
    <source>
        <dbReference type="ARBA" id="ARBA00023294"/>
    </source>
</evidence>
<feature type="transmembrane region" description="Helical" evidence="7">
    <location>
        <begin position="363"/>
        <end position="384"/>
    </location>
</feature>
<keyword evidence="9" id="KW-1185">Reference proteome</keyword>
<dbReference type="PANTHER" id="PTHR31419:SF13">
    <property type="entry name" value="AUXIN EFFLUX CARRIER FAMILY PROTEIN"/>
    <property type="match status" value="1"/>
</dbReference>
<feature type="region of interest" description="Disordered" evidence="6">
    <location>
        <begin position="181"/>
        <end position="210"/>
    </location>
</feature>
<feature type="transmembrane region" description="Helical" evidence="7">
    <location>
        <begin position="77"/>
        <end position="101"/>
    </location>
</feature>
<evidence type="ECO:0000313" key="8">
    <source>
        <dbReference type="EMBL" id="EFJ11871.1"/>
    </source>
</evidence>
<dbReference type="STRING" id="88036.D8SUP5"/>
<dbReference type="KEGG" id="smo:SELMODRAFT_235164"/>
<dbReference type="PANTHER" id="PTHR31419">
    <property type="entry name" value="PROTEIN PIN-LIKES 2"/>
    <property type="match status" value="1"/>
</dbReference>
<keyword evidence="2 7" id="KW-0812">Transmembrane</keyword>
<evidence type="ECO:0000256" key="6">
    <source>
        <dbReference type="SAM" id="MobiDB-lite"/>
    </source>
</evidence>
<feature type="compositionally biased region" description="Polar residues" evidence="6">
    <location>
        <begin position="197"/>
        <end position="210"/>
    </location>
</feature>
<protein>
    <recommendedName>
        <fullName evidence="10">Auxin efflux carrier family protein</fullName>
    </recommendedName>
</protein>
<evidence type="ECO:0000256" key="2">
    <source>
        <dbReference type="ARBA" id="ARBA00022692"/>
    </source>
</evidence>
<dbReference type="Proteomes" id="UP000001514">
    <property type="component" value="Unassembled WGS sequence"/>
</dbReference>
<dbReference type="InterPro" id="IPR039305">
    <property type="entry name" value="PILS2/6"/>
</dbReference>
<dbReference type="InterPro" id="IPR004776">
    <property type="entry name" value="Mem_transp_PIN-like"/>
</dbReference>